<dbReference type="PANTHER" id="PTHR11487">
    <property type="entry name" value="THIOESTERASE"/>
    <property type="match status" value="1"/>
</dbReference>
<dbReference type="GO" id="GO:0008610">
    <property type="term" value="P:lipid biosynthetic process"/>
    <property type="evidence" value="ECO:0007669"/>
    <property type="project" value="TreeGrafter"/>
</dbReference>
<evidence type="ECO:0000313" key="4">
    <source>
        <dbReference type="EMBL" id="SNQ52014.1"/>
    </source>
</evidence>
<dbReference type="Gene3D" id="3.40.50.1820">
    <property type="entry name" value="alpha/beta hydrolase"/>
    <property type="match status" value="1"/>
</dbReference>
<organism evidence="4 5">
    <name type="scientific">Frankia canadensis</name>
    <dbReference type="NCBI Taxonomy" id="1836972"/>
    <lineage>
        <taxon>Bacteria</taxon>
        <taxon>Bacillati</taxon>
        <taxon>Actinomycetota</taxon>
        <taxon>Actinomycetes</taxon>
        <taxon>Frankiales</taxon>
        <taxon>Frankiaceae</taxon>
        <taxon>Frankia</taxon>
    </lineage>
</organism>
<dbReference type="InterPro" id="IPR012223">
    <property type="entry name" value="TEII"/>
</dbReference>
<dbReference type="InterPro" id="IPR029058">
    <property type="entry name" value="AB_hydrolase_fold"/>
</dbReference>
<dbReference type="InterPro" id="IPR001031">
    <property type="entry name" value="Thioesterase"/>
</dbReference>
<keyword evidence="2" id="KW-0378">Hydrolase</keyword>
<evidence type="ECO:0000313" key="5">
    <source>
        <dbReference type="Proteomes" id="UP000234331"/>
    </source>
</evidence>
<sequence>MGGSWIVGWRAGNHVDDGLPVLLCLPPAGAGCHQFRAWQEPFSGVAQVLGVQLPGRENRWREAMPPTFEEAVEVIARELVERLRPGRPLVLFGHSFGGLIAYELARRVTPLALVVSACRPPRYWDGAGRGIVDDEDELDKLFDTDATDRALLDTETRELMLEVLRRDARLSLSYAHTPGALLPIPVHAWGATGDETVTSDQLAGWAETTTAVFRRHWTDGGHHAVMRRPEPLFGLLTDLLVGFAPVGSGRPDPPRNA</sequence>
<gene>
    <name evidence="4" type="ORF">FRACA_90017</name>
</gene>
<name>A0A2I2L271_9ACTN</name>
<dbReference type="Pfam" id="PF00975">
    <property type="entry name" value="Thioesterase"/>
    <property type="match status" value="1"/>
</dbReference>
<evidence type="ECO:0000256" key="2">
    <source>
        <dbReference type="ARBA" id="ARBA00022801"/>
    </source>
</evidence>
<keyword evidence="5" id="KW-1185">Reference proteome</keyword>
<dbReference type="AlphaFoldDB" id="A0A2I2L271"/>
<dbReference type="RefSeq" id="WP_101836286.1">
    <property type="nucleotide sequence ID" value="NZ_FZMO01000558.1"/>
</dbReference>
<feature type="domain" description="Thioesterase TesA-like" evidence="3">
    <location>
        <begin position="23"/>
        <end position="206"/>
    </location>
</feature>
<dbReference type="OrthoDB" id="4169718at2"/>
<dbReference type="Proteomes" id="UP000234331">
    <property type="component" value="Unassembled WGS sequence"/>
</dbReference>
<dbReference type="EMBL" id="FZMO01000558">
    <property type="protein sequence ID" value="SNQ52014.1"/>
    <property type="molecule type" value="Genomic_DNA"/>
</dbReference>
<dbReference type="SMART" id="SM00824">
    <property type="entry name" value="PKS_TE"/>
    <property type="match status" value="1"/>
</dbReference>
<proteinExistence type="inferred from homology"/>
<dbReference type="SUPFAM" id="SSF53474">
    <property type="entry name" value="alpha/beta-Hydrolases"/>
    <property type="match status" value="1"/>
</dbReference>
<evidence type="ECO:0000256" key="1">
    <source>
        <dbReference type="ARBA" id="ARBA00007169"/>
    </source>
</evidence>
<evidence type="ECO:0000259" key="3">
    <source>
        <dbReference type="SMART" id="SM00824"/>
    </source>
</evidence>
<dbReference type="InterPro" id="IPR020802">
    <property type="entry name" value="TesA-like"/>
</dbReference>
<reference evidence="4 5" key="1">
    <citation type="submission" date="2017-06" db="EMBL/GenBank/DDBJ databases">
        <authorList>
            <person name="Kim H.J."/>
            <person name="Triplett B.A."/>
        </authorList>
    </citation>
    <scope>NUCLEOTIDE SEQUENCE [LARGE SCALE GENOMIC DNA]</scope>
    <source>
        <strain evidence="4">FRACA_ARgP5</strain>
    </source>
</reference>
<accession>A0A2I2L271</accession>
<comment type="similarity">
    <text evidence="1">Belongs to the thioesterase family.</text>
</comment>
<protein>
    <submittedName>
        <fullName evidence="4">Thioesterase</fullName>
    </submittedName>
</protein>
<dbReference type="GO" id="GO:0016787">
    <property type="term" value="F:hydrolase activity"/>
    <property type="evidence" value="ECO:0007669"/>
    <property type="project" value="UniProtKB-KW"/>
</dbReference>
<dbReference type="PANTHER" id="PTHR11487:SF0">
    <property type="entry name" value="S-ACYL FATTY ACID SYNTHASE THIOESTERASE, MEDIUM CHAIN"/>
    <property type="match status" value="1"/>
</dbReference>